<dbReference type="Proteomes" id="UP000032142">
    <property type="component" value="Unassembled WGS sequence"/>
</dbReference>
<keyword evidence="1" id="KW-0472">Membrane</keyword>
<evidence type="ECO:0000256" key="1">
    <source>
        <dbReference type="SAM" id="Phobius"/>
    </source>
</evidence>
<keyword evidence="3" id="KW-1185">Reference proteome</keyword>
<reference evidence="3" key="1">
    <citation type="submission" date="2014-09" db="EMBL/GenBank/DDBJ databases">
        <authorList>
            <person name="Mudge J."/>
            <person name="Ramaraj T."/>
            <person name="Lindquist I.E."/>
            <person name="Bharti A.K."/>
            <person name="Sundararajan A."/>
            <person name="Cameron C.T."/>
            <person name="Woodward J.E."/>
            <person name="May G.D."/>
            <person name="Brubaker C."/>
            <person name="Broadhvest J."/>
            <person name="Wilkins T.A."/>
        </authorList>
    </citation>
    <scope>NUCLEOTIDE SEQUENCE</scope>
    <source>
        <strain evidence="3">cv. AKA8401</strain>
    </source>
</reference>
<protein>
    <submittedName>
        <fullName evidence="2">Uncharacterized protein</fullName>
    </submittedName>
</protein>
<evidence type="ECO:0000313" key="3">
    <source>
        <dbReference type="Proteomes" id="UP000032142"/>
    </source>
</evidence>
<sequence>MTKSARPFPGFQFHNYSNHTISKTLILLSCRHGATFNVVATFLCVLINQIFVPFLD</sequence>
<proteinExistence type="predicted"/>
<keyword evidence="1" id="KW-1133">Transmembrane helix</keyword>
<gene>
    <name evidence="2" type="ORF">F383_38518</name>
</gene>
<comment type="caution">
    <text evidence="2">The sequence shown here is derived from an EMBL/GenBank/DDBJ whole genome shotgun (WGS) entry which is preliminary data.</text>
</comment>
<keyword evidence="1" id="KW-0812">Transmembrane</keyword>
<organism evidence="2 3">
    <name type="scientific">Gossypium arboreum</name>
    <name type="common">Tree cotton</name>
    <name type="synonym">Gossypium nanking</name>
    <dbReference type="NCBI Taxonomy" id="29729"/>
    <lineage>
        <taxon>Eukaryota</taxon>
        <taxon>Viridiplantae</taxon>
        <taxon>Streptophyta</taxon>
        <taxon>Embryophyta</taxon>
        <taxon>Tracheophyta</taxon>
        <taxon>Spermatophyta</taxon>
        <taxon>Magnoliopsida</taxon>
        <taxon>eudicotyledons</taxon>
        <taxon>Gunneridae</taxon>
        <taxon>Pentapetalae</taxon>
        <taxon>rosids</taxon>
        <taxon>malvids</taxon>
        <taxon>Malvales</taxon>
        <taxon>Malvaceae</taxon>
        <taxon>Malvoideae</taxon>
        <taxon>Gossypium</taxon>
    </lineage>
</organism>
<feature type="transmembrane region" description="Helical" evidence="1">
    <location>
        <begin position="34"/>
        <end position="55"/>
    </location>
</feature>
<name>A0A0B0MGE0_GOSAR</name>
<dbReference type="EMBL" id="JRRC01080228">
    <property type="protein sequence ID" value="KHF99456.1"/>
    <property type="molecule type" value="Genomic_DNA"/>
</dbReference>
<dbReference type="AlphaFoldDB" id="A0A0B0MGE0"/>
<evidence type="ECO:0000313" key="2">
    <source>
        <dbReference type="EMBL" id="KHF99456.1"/>
    </source>
</evidence>
<accession>A0A0B0MGE0</accession>